<dbReference type="GO" id="GO:0006166">
    <property type="term" value="P:purine ribonucleoside salvage"/>
    <property type="evidence" value="ECO:0007669"/>
    <property type="project" value="TreeGrafter"/>
</dbReference>
<evidence type="ECO:0000256" key="2">
    <source>
        <dbReference type="ARBA" id="ARBA00010231"/>
    </source>
</evidence>
<evidence type="ECO:0000259" key="8">
    <source>
        <dbReference type="Pfam" id="PF02878"/>
    </source>
</evidence>
<dbReference type="CDD" id="cd05799">
    <property type="entry name" value="PGM2"/>
    <property type="match status" value="1"/>
</dbReference>
<reference evidence="11" key="1">
    <citation type="submission" date="2021-01" db="EMBL/GenBank/DDBJ databases">
        <title>Modified the classification status of verrucomicrobia.</title>
        <authorList>
            <person name="Feng X."/>
        </authorList>
    </citation>
    <scope>NUCLEOTIDE SEQUENCE</scope>
    <source>
        <strain evidence="11">KCTC 22201</strain>
    </source>
</reference>
<evidence type="ECO:0000256" key="4">
    <source>
        <dbReference type="ARBA" id="ARBA00022723"/>
    </source>
</evidence>
<dbReference type="Gene3D" id="3.30.310.50">
    <property type="entry name" value="Alpha-D-phosphohexomutase, C-terminal domain"/>
    <property type="match status" value="1"/>
</dbReference>
<evidence type="ECO:0000259" key="10">
    <source>
        <dbReference type="Pfam" id="PF02880"/>
    </source>
</evidence>
<evidence type="ECO:0000256" key="5">
    <source>
        <dbReference type="ARBA" id="ARBA00022842"/>
    </source>
</evidence>
<dbReference type="EMBL" id="JAENII010000007">
    <property type="protein sequence ID" value="MBK1827484.1"/>
    <property type="molecule type" value="Genomic_DNA"/>
</dbReference>
<feature type="domain" description="Alpha-D-phosphohexomutase alpha/beta/alpha" evidence="8">
    <location>
        <begin position="116"/>
        <end position="239"/>
    </location>
</feature>
<evidence type="ECO:0000256" key="3">
    <source>
        <dbReference type="ARBA" id="ARBA00022553"/>
    </source>
</evidence>
<dbReference type="GO" id="GO:0000287">
    <property type="term" value="F:magnesium ion binding"/>
    <property type="evidence" value="ECO:0007669"/>
    <property type="project" value="InterPro"/>
</dbReference>
<dbReference type="PROSITE" id="PS00710">
    <property type="entry name" value="PGM_PMM"/>
    <property type="match status" value="1"/>
</dbReference>
<dbReference type="PANTHER" id="PTHR45745">
    <property type="entry name" value="PHOSPHOMANNOMUTASE 45A"/>
    <property type="match status" value="1"/>
</dbReference>
<proteinExistence type="inferred from homology"/>
<keyword evidence="5" id="KW-0460">Magnesium</keyword>
<dbReference type="GO" id="GO:0008973">
    <property type="term" value="F:phosphopentomutase activity"/>
    <property type="evidence" value="ECO:0007669"/>
    <property type="project" value="TreeGrafter"/>
</dbReference>
<dbReference type="Pfam" id="PF02880">
    <property type="entry name" value="PGM_PMM_III"/>
    <property type="match status" value="1"/>
</dbReference>
<sequence>MGGIALYGGRASIRRDMSDLASTLDQATKDGLLLPDARKNIDLLLNASTSPVVLASVTELAVRGEWEELNDRFFKTLAFGTGGLRGRTIGRVVTTAEQGEGGPNERPEHPCSGTASMNFFNVSRAVRGLIAYAKRHVGTERKPKLVFAHDTRHFSRDFAEFCAKVASELGCDAWLFEDARSTPQLSFAVRDLRADAGVVLTASHNPSHDNGFKAYFNDGAQIVEPHASEIIAEVNAIESEEYDAVADDQRGRITVLGAEADRGYMDRLKSLLMQPSLLEGASAKVVFTNLHGTGGQITVPMLKELGFEVLTVPEQDVRDGRFPTVASPNPENAAALEMGIALAEQEGAEIVIGTDPDSDRMGVVARDGAGVMRLLTGNQIGSLMAWYRAQAAFEIGWLNETTRARALFVKTFVTTELQSAIAAKFGLGVVNTLTGFKYIASKLRKYEDAIPEDKKGDYRSLDEDTTRKLRLEYSRFFLFGGEESYGYLGCDFVRDKDANGAAVMFAEVAAYAKAKGTTLPDLLDEIYKEFGYHEERGKALVMEGADGAAKIQSLARSFSQRPPTEVDGVAVERVRDFSVETIFDEEGDELPKEGMLFVDLADGRSFAVRPSGTEPKIKFYLFAKSPPTDELAGSKAAVSESLDRLWSAIESDAAERMR</sequence>
<keyword evidence="4" id="KW-0479">Metal-binding</keyword>
<dbReference type="InterPro" id="IPR005841">
    <property type="entry name" value="Alpha-D-phosphohexomutase_SF"/>
</dbReference>
<protein>
    <submittedName>
        <fullName evidence="11">Phospho-sugar mutase</fullName>
    </submittedName>
</protein>
<dbReference type="InterPro" id="IPR036900">
    <property type="entry name" value="A-D-PHexomutase_C_sf"/>
</dbReference>
<dbReference type="Proteomes" id="UP000658278">
    <property type="component" value="Unassembled WGS sequence"/>
</dbReference>
<evidence type="ECO:0000259" key="9">
    <source>
        <dbReference type="Pfam" id="PF02879"/>
    </source>
</evidence>
<dbReference type="SUPFAM" id="SSF55957">
    <property type="entry name" value="Phosphoglucomutase, C-terminal domain"/>
    <property type="match status" value="1"/>
</dbReference>
<accession>A0A934RE00</accession>
<evidence type="ECO:0000256" key="6">
    <source>
        <dbReference type="ARBA" id="ARBA00023235"/>
    </source>
</evidence>
<feature type="domain" description="Alpha-D-phosphohexomutase C-terminal" evidence="7">
    <location>
        <begin position="585"/>
        <end position="625"/>
    </location>
</feature>
<dbReference type="InterPro" id="IPR005843">
    <property type="entry name" value="A-D-PHexomutase_C"/>
</dbReference>
<evidence type="ECO:0000259" key="7">
    <source>
        <dbReference type="Pfam" id="PF00408"/>
    </source>
</evidence>
<gene>
    <name evidence="11" type="ORF">JIN81_10660</name>
</gene>
<comment type="caution">
    <text evidence="11">The sequence shown here is derived from an EMBL/GenBank/DDBJ whole genome shotgun (WGS) entry which is preliminary data.</text>
</comment>
<dbReference type="SUPFAM" id="SSF53738">
    <property type="entry name" value="Phosphoglucomutase, first 3 domains"/>
    <property type="match status" value="3"/>
</dbReference>
<evidence type="ECO:0000256" key="1">
    <source>
        <dbReference type="ARBA" id="ARBA00001946"/>
    </source>
</evidence>
<organism evidence="11 12">
    <name type="scientific">Haloferula rosea</name>
    <dbReference type="NCBI Taxonomy" id="490093"/>
    <lineage>
        <taxon>Bacteria</taxon>
        <taxon>Pseudomonadati</taxon>
        <taxon>Verrucomicrobiota</taxon>
        <taxon>Verrucomicrobiia</taxon>
        <taxon>Verrucomicrobiales</taxon>
        <taxon>Verrucomicrobiaceae</taxon>
        <taxon>Haloferula</taxon>
    </lineage>
</organism>
<dbReference type="InterPro" id="IPR016066">
    <property type="entry name" value="A-D-PHexomutase_CS"/>
</dbReference>
<dbReference type="AlphaFoldDB" id="A0A934RE00"/>
<feature type="domain" description="Alpha-D-phosphohexomutase alpha/beta/alpha" evidence="10">
    <location>
        <begin position="377"/>
        <end position="530"/>
    </location>
</feature>
<dbReference type="GO" id="GO:0005975">
    <property type="term" value="P:carbohydrate metabolic process"/>
    <property type="evidence" value="ECO:0007669"/>
    <property type="project" value="InterPro"/>
</dbReference>
<dbReference type="Pfam" id="PF00408">
    <property type="entry name" value="PGM_PMM_IV"/>
    <property type="match status" value="1"/>
</dbReference>
<dbReference type="Gene3D" id="3.40.120.10">
    <property type="entry name" value="Alpha-D-Glucose-1,6-Bisphosphate, subunit A, domain 3"/>
    <property type="match status" value="3"/>
</dbReference>
<dbReference type="InterPro" id="IPR016055">
    <property type="entry name" value="A-D-PHexomutase_a/b/a-I/II/III"/>
</dbReference>
<dbReference type="InterPro" id="IPR005845">
    <property type="entry name" value="A-D-PHexomutase_a/b/a-II"/>
</dbReference>
<keyword evidence="3" id="KW-0597">Phosphoprotein</keyword>
<dbReference type="Pfam" id="PF02879">
    <property type="entry name" value="PGM_PMM_II"/>
    <property type="match status" value="1"/>
</dbReference>
<dbReference type="PRINTS" id="PR00509">
    <property type="entry name" value="PGMPMM"/>
</dbReference>
<feature type="domain" description="Alpha-D-phosphohexomutase alpha/beta/alpha" evidence="9">
    <location>
        <begin position="263"/>
        <end position="368"/>
    </location>
</feature>
<keyword evidence="6" id="KW-0413">Isomerase</keyword>
<evidence type="ECO:0000313" key="11">
    <source>
        <dbReference type="EMBL" id="MBK1827484.1"/>
    </source>
</evidence>
<name>A0A934RE00_9BACT</name>
<dbReference type="InterPro" id="IPR005844">
    <property type="entry name" value="A-D-PHexomutase_a/b/a-I"/>
</dbReference>
<keyword evidence="12" id="KW-1185">Reference proteome</keyword>
<dbReference type="Pfam" id="PF02878">
    <property type="entry name" value="PGM_PMM_I"/>
    <property type="match status" value="1"/>
</dbReference>
<dbReference type="InterPro" id="IPR005846">
    <property type="entry name" value="A-D-PHexomutase_a/b/a-III"/>
</dbReference>
<comment type="similarity">
    <text evidence="2">Belongs to the phosphohexose mutase family.</text>
</comment>
<comment type="cofactor">
    <cofactor evidence="1">
        <name>Mg(2+)</name>
        <dbReference type="ChEBI" id="CHEBI:18420"/>
    </cofactor>
</comment>
<evidence type="ECO:0000313" key="12">
    <source>
        <dbReference type="Proteomes" id="UP000658278"/>
    </source>
</evidence>
<dbReference type="PANTHER" id="PTHR45745:SF1">
    <property type="entry name" value="PHOSPHOGLUCOMUTASE 2B-RELATED"/>
    <property type="match status" value="1"/>
</dbReference>